<dbReference type="InterPro" id="IPR036396">
    <property type="entry name" value="Cyt_P450_sf"/>
</dbReference>
<dbReference type="PRINTS" id="PR00385">
    <property type="entry name" value="P450"/>
</dbReference>
<proteinExistence type="inferred from homology"/>
<accession>A0ABR4EB16</accession>
<dbReference type="PANTHER" id="PTHR24305">
    <property type="entry name" value="CYTOCHROME P450"/>
    <property type="match status" value="1"/>
</dbReference>
<evidence type="ECO:0000256" key="7">
    <source>
        <dbReference type="RuleBase" id="RU000461"/>
    </source>
</evidence>
<dbReference type="InterPro" id="IPR017972">
    <property type="entry name" value="Cyt_P450_CS"/>
</dbReference>
<keyword evidence="3 7" id="KW-0349">Heme</keyword>
<dbReference type="SUPFAM" id="SSF48264">
    <property type="entry name" value="Cytochrome P450"/>
    <property type="match status" value="1"/>
</dbReference>
<keyword evidence="8" id="KW-0812">Transmembrane</keyword>
<comment type="similarity">
    <text evidence="2 7">Belongs to the cytochrome P450 family.</text>
</comment>
<dbReference type="Gene3D" id="1.10.630.10">
    <property type="entry name" value="Cytochrome P450"/>
    <property type="match status" value="1"/>
</dbReference>
<evidence type="ECO:0000313" key="10">
    <source>
        <dbReference type="Proteomes" id="UP001600888"/>
    </source>
</evidence>
<gene>
    <name evidence="9" type="ORF">FJTKL_13320</name>
</gene>
<keyword evidence="5 7" id="KW-0408">Iron</keyword>
<dbReference type="Proteomes" id="UP001600888">
    <property type="component" value="Unassembled WGS sequence"/>
</dbReference>
<dbReference type="PANTHER" id="PTHR24305:SF232">
    <property type="entry name" value="P450, PUTATIVE (EUROFUNG)-RELATED"/>
    <property type="match status" value="1"/>
</dbReference>
<protein>
    <recommendedName>
        <fullName evidence="11">Cytochrome P450</fullName>
    </recommendedName>
</protein>
<dbReference type="InterPro" id="IPR050121">
    <property type="entry name" value="Cytochrome_P450_monoxygenase"/>
</dbReference>
<keyword evidence="8" id="KW-0472">Membrane</keyword>
<name>A0ABR4EB16_9PEZI</name>
<evidence type="ECO:0000256" key="6">
    <source>
        <dbReference type="ARBA" id="ARBA00023033"/>
    </source>
</evidence>
<dbReference type="EMBL" id="JBAWTH010000074">
    <property type="protein sequence ID" value="KAL2279635.1"/>
    <property type="molecule type" value="Genomic_DNA"/>
</dbReference>
<evidence type="ECO:0000256" key="8">
    <source>
        <dbReference type="SAM" id="Phobius"/>
    </source>
</evidence>
<keyword evidence="6 7" id="KW-0503">Monooxygenase</keyword>
<sequence>MKHIVSPVRLHSQSQCCESSPENLGRFHTQYRSMSSLFYSSTTCGVLGLVLVLVYALYRAALPKPIPGIPHHEASANSVLGDAPAMVKHKQKYATTFDWMTAQTEKLNSPIVQLFLKPFSRPIVVVTDHREIQDVVLRRAKDFDRSTFFKDAFGGVLPNHHIIQPTNEKFRAGRRLLADTMSSGFLHKVAAESLHRHILNLMDLWRIKSKAARGHAFAVAEDINHMALDSIWDVAFGSQLESITTEIEFLSALPQFKVPAQADQPMVFPLPEYNSAVKSMKVMTHTLDATVTSPMPMQTHWLISITPSYRRALAHKDRLIRERLEDAKSRMLLNRAEKTDEFTDITCATDHLVRREAQAAARESRAPQYDSPVASDELFGFLIGGHDTTATTLMWTVKHIGASPRVQKKLRAIMHQAFGADNGVPTAVQISTTDMPYLDAVVEEMVRCASTGPGVMRIATLLGHRIPKGIDVFMMSNGPGYMAPNTVNESIPEHARSDSSRANKDRALPLWDDGDITVFRPERWIKTDDKGVETFNIHAGPVMQFGGGLRGCFGKKLAYVEMKIFVALMLWSFDLEVVPEKLRGFEAFDSLTHKPKKCYVVLKEAGKS</sequence>
<organism evidence="9 10">
    <name type="scientific">Diaporthe vaccinii</name>
    <dbReference type="NCBI Taxonomy" id="105482"/>
    <lineage>
        <taxon>Eukaryota</taxon>
        <taxon>Fungi</taxon>
        <taxon>Dikarya</taxon>
        <taxon>Ascomycota</taxon>
        <taxon>Pezizomycotina</taxon>
        <taxon>Sordariomycetes</taxon>
        <taxon>Sordariomycetidae</taxon>
        <taxon>Diaporthales</taxon>
        <taxon>Diaporthaceae</taxon>
        <taxon>Diaporthe</taxon>
        <taxon>Diaporthe eres species complex</taxon>
    </lineage>
</organism>
<comment type="cofactor">
    <cofactor evidence="1">
        <name>heme</name>
        <dbReference type="ChEBI" id="CHEBI:30413"/>
    </cofactor>
</comment>
<keyword evidence="10" id="KW-1185">Reference proteome</keyword>
<comment type="caution">
    <text evidence="9">The sequence shown here is derived from an EMBL/GenBank/DDBJ whole genome shotgun (WGS) entry which is preliminary data.</text>
</comment>
<keyword evidence="7" id="KW-0560">Oxidoreductase</keyword>
<evidence type="ECO:0000256" key="3">
    <source>
        <dbReference type="ARBA" id="ARBA00022617"/>
    </source>
</evidence>
<keyword evidence="8" id="KW-1133">Transmembrane helix</keyword>
<evidence type="ECO:0000256" key="4">
    <source>
        <dbReference type="ARBA" id="ARBA00022723"/>
    </source>
</evidence>
<evidence type="ECO:0000256" key="5">
    <source>
        <dbReference type="ARBA" id="ARBA00023004"/>
    </source>
</evidence>
<evidence type="ECO:0008006" key="11">
    <source>
        <dbReference type="Google" id="ProtNLM"/>
    </source>
</evidence>
<dbReference type="PRINTS" id="PR00465">
    <property type="entry name" value="EP450IV"/>
</dbReference>
<feature type="transmembrane region" description="Helical" evidence="8">
    <location>
        <begin position="36"/>
        <end position="58"/>
    </location>
</feature>
<evidence type="ECO:0000313" key="9">
    <source>
        <dbReference type="EMBL" id="KAL2279635.1"/>
    </source>
</evidence>
<reference evidence="9 10" key="1">
    <citation type="submission" date="2024-03" db="EMBL/GenBank/DDBJ databases">
        <title>A high-quality draft genome sequence of Diaporthe vaccinii, a causative agent of upright dieback and viscid rot disease in cranberry plants.</title>
        <authorList>
            <person name="Sarrasin M."/>
            <person name="Lang B.F."/>
            <person name="Burger G."/>
        </authorList>
    </citation>
    <scope>NUCLEOTIDE SEQUENCE [LARGE SCALE GENOMIC DNA]</scope>
    <source>
        <strain evidence="9 10">IS7</strain>
    </source>
</reference>
<dbReference type="InterPro" id="IPR002403">
    <property type="entry name" value="Cyt_P450_E_grp-IV"/>
</dbReference>
<evidence type="ECO:0000256" key="2">
    <source>
        <dbReference type="ARBA" id="ARBA00010617"/>
    </source>
</evidence>
<evidence type="ECO:0000256" key="1">
    <source>
        <dbReference type="ARBA" id="ARBA00001971"/>
    </source>
</evidence>
<dbReference type="Pfam" id="PF00067">
    <property type="entry name" value="p450"/>
    <property type="match status" value="2"/>
</dbReference>
<keyword evidence="4 7" id="KW-0479">Metal-binding</keyword>
<dbReference type="PROSITE" id="PS00086">
    <property type="entry name" value="CYTOCHROME_P450"/>
    <property type="match status" value="1"/>
</dbReference>
<dbReference type="InterPro" id="IPR001128">
    <property type="entry name" value="Cyt_P450"/>
</dbReference>